<dbReference type="Pfam" id="PF08428">
    <property type="entry name" value="Rib"/>
    <property type="match status" value="3"/>
</dbReference>
<dbReference type="SUPFAM" id="SSF46997">
    <property type="entry name" value="Bacterial immunoglobulin/albumin-binding domains"/>
    <property type="match status" value="1"/>
</dbReference>
<dbReference type="Gene3D" id="2.60.40.10">
    <property type="entry name" value="Immunoglobulins"/>
    <property type="match status" value="4"/>
</dbReference>
<sequence length="3364" mass="373229">MIDKKYYGGIMVKVKKNNRNFEVKKYIKKTTPALMSLLVATSCLNGVHYPKNAYASGVTQKINTGDGGVKVLYANNGLNPLNFSIGDAAIYGHKNVEDVVKISVTFPKNNGQNDYGPESKKVHIKYEFNSNKGAYWAGRPFYWFSLPKNVKEPSNIKITNAKGHSDSIQNWRQWTTNTRFVASRYQNMEDAIKQNEGHPHDWGRFNDRTEEYQKGFNGSLNYQFNRMLDEQDGGWFDENGGTRNFAKSIRNNSKSIYIDWEPRGDGKVTIEVETEVMFPLKSNTLDFAAGAFSVLGNIRIANMQTVTTPHYITYAEKYPLDTPEIMEVDNPDKIGKDVQEKIKQAILDKKENASKKQYLVEDGKYDGYKQIEVKDNGDTTITFRDLSQQTIAGSRLVTKHVPYKDRFGIKIPQTTEVKNTSKLEQNEINAVKEAIFDANKDNKEFIKGIGGEDKKDSAITVTEKGEATIKYIDGTKHEIEANKLVTRYIPLSEKYEPLISVTTGVVNKDSLTTAEQEKVKQVLVEINKRANHAIIEQLQGGEQGIQVDSKGKATLTYKDNSTDTIDPSRLIYQIPKMNERFTPVPGNRTAVDDDQNVKDEEKRKIIEELKKANPDIFKNGNLKKDKGLDNSGVEFDSKGEATFHYADGTTNKISASRLLYKKGGSSTSPGTELKTNGQFKYYLTPIKIKSWDDLKKNREGLWADAARRFVFDNYTWSGKISKFEDFKKDVILNNKGGNVTYQGGWEIYKDGRIYTPVAGTSNIKIHKDFGDMGVEKIIQQASENLEFRSAGKYGGEDLKFQISKNDLFYIDNPFDKEKAKQQAEQIIEDLKKKGLSEDDAKKLKKQLEDKKDTLTQDKVDEIIKEAEQKSKEGKEKQDLDKAKQEAEKEIGNLKDLDNKEKEKLKEELKQKTTPEEVKKVVDKAREEDSKAKEAKDKKKLLDEAKKQAKEIIKGLKNLGTNETNNFNTQVDSAQDENKINEIVEKAKAQDKANVDKKALDEAKKKAKEIINKLQNLSNEEKKQFTEDNKGSVDKAKTKEEVEKEIKKAQELDKQNKLKLDQAKNKAKEDIGKLKHLSPEERKQFNENIDKAKDQTAIDDEVKKAQEKDKQNAKSKAINDINNSGLTEKEKQQAEQDINNAGSTDEIDKKAEEHLKKAAEEKAKKEKEEADKLKEEYKQKIENTQGLDKTEKEDYKNQINQATTKGQMDSIVEMAQAKAKQKQAKEEIDKLSHLNKKQKESLKDNIDNLISDTDINNEVSKANDLDSKMDTLQKLVAKTVEQDVKDRLNNAKQQDKTNYEKALAEAKKVSEKETGVDADSSTVEQLTKDLEEAINKLNPSKPKVKIDINKEALNKEIKKAKELKEKDIYKNSETKQKTDFESKLKEAEKIANDNNATQDKVEQALADLINAENNLNGKFKLETKDSTPALVGVSDNDGTKVEKETDKKSILDKIKDMPKDAVTSISPVKTDKGKKVVTVTVVKDNVSQTIDIPIKSDTTKPTVQVTNENQDIYKTEEFKEMKITATDENLDTTKDYITVEGLDNNSWLTYDKATKTIKLKNGNTVPKTATTTKVTIKVVDKVGNEQTKDVNITVKSQADKYKPKAKSDTPTRKVVGEKVNSPKDYVENTDKNTQLPQGTTFKWKENNTEKDEITLNEVGNDKEKEVVVIYPDGSKETVKVKFNVVADINLTKQDDKPVYLNETLTNNSDIKAENQEKVKAKVKGIPDGATVTYSKVTNKQGKNYVTVKVSKDGVEKSLEIEVLGDVTNPTITVAGDNPTVYKKEGFGEITLTPADDNLADEPIEVKDLPNWLQYDKATKTIKFANGTTEVPTDATTKKITVTIKDKAGNIATKDITITVKSQSEKYSPESITKDTKSVVTKTVGDIAGNPKNFIKENNKLPNGTTFKWKDGNADTLTLNTVGKDQEKEIEITYPDGSKTTVKVKFNVIDKKPDVPTVTAKDNGDVTIKPAPNTDKISVTYTPTNENAEKTVEIEKDTDGKWKIPAEFSQNDSGEITIPDTVTKNNTAVKVKASNGTSGYTTEKSTTITAKELQEVKTPVTIAGSDNKDTDVTENNRKLILDSLTSDQKGEANASIEQDAKIKEEAGKKYVEVKLEFKDKSTKVIKVPVVGDSTAPQVELSNDNQTVYKKEGFTEIKVNATDSNLADKPIEVKDLPNWLQYDETGKTIKFANGTTEVPTTATTTTVKVIAKDKVGNTTTKEIVITVKSQSDKYSPETLTSDGSKIKKVQGEQSNDAKSYVKNAKDLPKQTKYSWKDEKANPKFDQVGEVEKTITVTFPDGSEKEVKVKFNVVDTKPSEPAVAALKNGDITITPSADSDKVVVGYTPKDSDQEKLVEAKKDQGKWNLPEGFKEENGKIIIPDEITKNNTTVKVKASKGTSDYTTEVTKQLSKTELLPPLKATISGSDAKDTVLTKENADLIIATLTNAQTGGGVASIADGEKIKEDADGSKYVEVTLTYDDQSTKVIKVKVVGDSTGPVFEGLGDASVKKYETFKPIEIKATDAGSALRDNEPYVVENLPSWLEFDKATNKVKLANNLTRVPKEATTVKFKVKAFDKFNNVTEQEVTVTVNEAEEFTFEKPVIIKGKDKDKEKLSPEDEKTILDAVRGTNKLDGATPSIVDKTIKVSGDESSVDVTLTYDDNQTRVINVKVEQDAKLKFGLHLPSEKVEVNDINNLNQVEQAKVLEKVKLANSDLKEKDGYTYTIVAVTGQDKKAGTVTVSKDGKVVGELPGERLVKERDITKYDVALPKVKVQVENKTNLKADEKEKVKEALENATDTKGVSNKDKFPKGTKLEVQGDGTVIISYPDKTTKTISGSDLVDGPSPYVKTIAEEMTPKVPAEKVKVANPSSLDDKEIAKVKEKILEANKDTFPANTTVEVAKDGTATITYKDGSSDTIKNTDLVEKAKEKLTDAKQNPAVKPNAKVEVEDSKKLTDDEKAKVKENVKNTNPKAKDIVVGTDGTVEITYPDGSGNTIKPEDTVVQKAGKTPKESEAVKNPAKVPAVKVQVADTTKLTAEEIAKVKEEVTKVNPNATKVEVSSNGTATLTYKDGSENIVAGEKLVEQKAKGKTLAETVEILVPDVKTEVINPNRLSTAEKEKVKENLKAKNAGKLDSANITVQNNGTVTVEFADGSAKTIDGEKLVTKKADDGKLKPTIADLTDVDAPIYTKVAEYGKLTEIEKEAVKKAVIEANGGEDGKLKDADIKVLGDGTVVITYKDKSTDIIPADKTVNVGQSGSEALVQPALPEYPLDKLKPVADDFITEETQKIKDEINDSNIYSKEEKQKALAKIDEMVKKAKQKVQNAENDDKVLNTINEVLQDAKEFSKNIKENKLAEIAKAKAEAKAEI</sequence>
<dbReference type="Gene3D" id="3.10.20.890">
    <property type="match status" value="11"/>
</dbReference>
<dbReference type="InterPro" id="IPR002988">
    <property type="entry name" value="GA_module"/>
</dbReference>
<feature type="coiled-coil region" evidence="4">
    <location>
        <begin position="1284"/>
        <end position="1413"/>
    </location>
</feature>
<comment type="subcellular location">
    <subcellularLocation>
        <location evidence="1">Cytoplasm</location>
    </subcellularLocation>
</comment>
<dbReference type="Pfam" id="PF01468">
    <property type="entry name" value="GA"/>
    <property type="match status" value="7"/>
</dbReference>
<dbReference type="InterPro" id="IPR059115">
    <property type="entry name" value="Rib"/>
</dbReference>
<reference evidence="7 8" key="1">
    <citation type="submission" date="2016-01" db="EMBL/GenBank/DDBJ databases">
        <authorList>
            <person name="Mitreva M."/>
            <person name="Pepin K.H."/>
            <person name="Mihindukulasuriya K.A."/>
            <person name="Fulton R."/>
            <person name="Fronick C."/>
            <person name="O'Laughlin M."/>
            <person name="Miner T."/>
            <person name="Herter B."/>
            <person name="Rosa B.A."/>
            <person name="Cordes M."/>
            <person name="Tomlinson C."/>
            <person name="Wollam A."/>
            <person name="Palsikar V.B."/>
            <person name="Mardis E.R."/>
            <person name="Wilson R.K."/>
        </authorList>
    </citation>
    <scope>NUCLEOTIDE SEQUENCE [LARGE SCALE GENOMIC DNA]</scope>
    <source>
        <strain evidence="7 8">KA00071</strain>
    </source>
</reference>
<protein>
    <submittedName>
        <fullName evidence="7">GA module</fullName>
    </submittedName>
</protein>
<evidence type="ECO:0000256" key="4">
    <source>
        <dbReference type="SAM" id="Coils"/>
    </source>
</evidence>
<dbReference type="Gene3D" id="1.20.120.1850">
    <property type="entry name" value="Ebh helix bundles repeating unit (S and A modules)"/>
    <property type="match status" value="1"/>
</dbReference>
<organism evidence="7 8">
    <name type="scientific">Gemelliphila asaccharolytica</name>
    <dbReference type="NCBI Taxonomy" id="502393"/>
    <lineage>
        <taxon>Bacteria</taxon>
        <taxon>Bacillati</taxon>
        <taxon>Bacillota</taxon>
        <taxon>Bacilli</taxon>
        <taxon>Bacillales</taxon>
        <taxon>Gemellaceae</taxon>
        <taxon>Gemelliphila</taxon>
    </lineage>
</organism>
<feature type="non-terminal residue" evidence="7">
    <location>
        <position position="3364"/>
    </location>
</feature>
<dbReference type="InterPro" id="IPR044024">
    <property type="entry name" value="aRib"/>
</dbReference>
<keyword evidence="4" id="KW-0175">Coiled coil</keyword>
<dbReference type="PANTHER" id="PTHR18916:SF85">
    <property type="entry name" value="TUBULIN-FOLDING COFACTOR B"/>
    <property type="match status" value="1"/>
</dbReference>
<gene>
    <name evidence="7" type="ORF">HMPREF1871_01135</name>
</gene>
<feature type="domain" description="Extracellular matrix-binding protein ebh GA module" evidence="6">
    <location>
        <begin position="934"/>
        <end position="987"/>
    </location>
</feature>
<evidence type="ECO:0000313" key="8">
    <source>
        <dbReference type="Proteomes" id="UP000070467"/>
    </source>
</evidence>
<evidence type="ECO:0000259" key="6">
    <source>
        <dbReference type="SMART" id="SM00844"/>
    </source>
</evidence>
<dbReference type="Gene3D" id="1.20.5.420">
    <property type="entry name" value="Immunoglobulin FC, subunit C"/>
    <property type="match status" value="6"/>
</dbReference>
<feature type="domain" description="Extracellular matrix-binding protein ebh GA module" evidence="6">
    <location>
        <begin position="876"/>
        <end position="925"/>
    </location>
</feature>
<feature type="domain" description="Extracellular matrix-binding protein ebh GA module" evidence="6">
    <location>
        <begin position="1050"/>
        <end position="1105"/>
    </location>
</feature>
<dbReference type="NCBIfam" id="TIGR02331">
    <property type="entry name" value="rib_alpha"/>
    <property type="match status" value="2"/>
</dbReference>
<dbReference type="Proteomes" id="UP000070467">
    <property type="component" value="Unassembled WGS sequence"/>
</dbReference>
<feature type="compositionally biased region" description="Basic and acidic residues" evidence="5">
    <location>
        <begin position="1145"/>
        <end position="1180"/>
    </location>
</feature>
<dbReference type="InterPro" id="IPR009063">
    <property type="entry name" value="Ig/albumin-bd_sf"/>
</dbReference>
<evidence type="ECO:0000256" key="3">
    <source>
        <dbReference type="ARBA" id="ARBA00022729"/>
    </source>
</evidence>
<feature type="region of interest" description="Disordered" evidence="5">
    <location>
        <begin position="1016"/>
        <end position="1196"/>
    </location>
</feature>
<evidence type="ECO:0000256" key="5">
    <source>
        <dbReference type="SAM" id="MobiDB-lite"/>
    </source>
</evidence>
<dbReference type="InterPro" id="IPR012706">
    <property type="entry name" value="Rib_alpha_Esp_rpt"/>
</dbReference>
<feature type="domain" description="Extracellular matrix-binding protein ebh GA module" evidence="6">
    <location>
        <begin position="992"/>
        <end position="1049"/>
    </location>
</feature>
<keyword evidence="2" id="KW-0963">Cytoplasm</keyword>
<feature type="coiled-coil region" evidence="4">
    <location>
        <begin position="1213"/>
        <end position="1240"/>
    </location>
</feature>
<feature type="coiled-coil region" evidence="4">
    <location>
        <begin position="3297"/>
        <end position="3363"/>
    </location>
</feature>
<keyword evidence="8" id="KW-1185">Reference proteome</keyword>
<evidence type="ECO:0000313" key="7">
    <source>
        <dbReference type="EMBL" id="KXB55813.1"/>
    </source>
</evidence>
<keyword evidence="3" id="KW-0732">Signal</keyword>
<dbReference type="EMBL" id="LSDB01000063">
    <property type="protein sequence ID" value="KXB55813.1"/>
    <property type="molecule type" value="Genomic_DNA"/>
</dbReference>
<feature type="compositionally biased region" description="Basic and acidic residues" evidence="5">
    <location>
        <begin position="1018"/>
        <end position="1111"/>
    </location>
</feature>
<dbReference type="InterPro" id="IPR020840">
    <property type="entry name" value="Extracell_matrix-bd_GA"/>
</dbReference>
<dbReference type="Pfam" id="PF07554">
    <property type="entry name" value="FIVAR"/>
    <property type="match status" value="2"/>
</dbReference>
<dbReference type="InterPro" id="IPR013783">
    <property type="entry name" value="Ig-like_fold"/>
</dbReference>
<evidence type="ECO:0000256" key="1">
    <source>
        <dbReference type="ARBA" id="ARBA00004496"/>
    </source>
</evidence>
<feature type="domain" description="Extracellular matrix-binding protein ebh GA module" evidence="6">
    <location>
        <begin position="1213"/>
        <end position="1262"/>
    </location>
</feature>
<accession>A0ABR5TKJ4</accession>
<dbReference type="Pfam" id="PF18938">
    <property type="entry name" value="aRib"/>
    <property type="match status" value="11"/>
</dbReference>
<dbReference type="SMART" id="SM00844">
    <property type="entry name" value="GA"/>
    <property type="match status" value="5"/>
</dbReference>
<feature type="region of interest" description="Disordered" evidence="5">
    <location>
        <begin position="866"/>
        <end position="917"/>
    </location>
</feature>
<evidence type="ECO:0000256" key="2">
    <source>
        <dbReference type="ARBA" id="ARBA00022490"/>
    </source>
</evidence>
<proteinExistence type="predicted"/>
<comment type="caution">
    <text evidence="7">The sequence shown here is derived from an EMBL/GenBank/DDBJ whole genome shotgun (WGS) entry which is preliminary data.</text>
</comment>
<name>A0ABR5TKJ4_9BACL</name>
<dbReference type="PANTHER" id="PTHR18916">
    <property type="entry name" value="DYNACTIN 1-RELATED MICROTUBULE-BINDING"/>
    <property type="match status" value="1"/>
</dbReference>